<organism evidence="2 3">
    <name type="scientific">Acinetobacter brisouii CIP 110357</name>
    <dbReference type="NCBI Taxonomy" id="1341683"/>
    <lineage>
        <taxon>Bacteria</taxon>
        <taxon>Pseudomonadati</taxon>
        <taxon>Pseudomonadota</taxon>
        <taxon>Gammaproteobacteria</taxon>
        <taxon>Moraxellales</taxon>
        <taxon>Moraxellaceae</taxon>
        <taxon>Acinetobacter</taxon>
    </lineage>
</organism>
<feature type="transmembrane region" description="Helical" evidence="1">
    <location>
        <begin position="12"/>
        <end position="34"/>
    </location>
</feature>
<protein>
    <recommendedName>
        <fullName evidence="4">DUF2474 domain-containing protein</fullName>
    </recommendedName>
</protein>
<dbReference type="Proteomes" id="UP000018418">
    <property type="component" value="Unassembled WGS sequence"/>
</dbReference>
<evidence type="ECO:0008006" key="4">
    <source>
        <dbReference type="Google" id="ProtNLM"/>
    </source>
</evidence>
<dbReference type="EMBL" id="AYEU01000010">
    <property type="protein sequence ID" value="ESK49104.1"/>
    <property type="molecule type" value="Genomic_DNA"/>
</dbReference>
<gene>
    <name evidence="2" type="ORF">P255_02679</name>
</gene>
<dbReference type="AlphaFoldDB" id="V2VMZ5"/>
<sequence>MKKSEMQWFIGLWLLGFLGLGIIAAIFRGLLFLAY</sequence>
<keyword evidence="1" id="KW-0472">Membrane</keyword>
<proteinExistence type="predicted"/>
<keyword evidence="1" id="KW-1133">Transmembrane helix</keyword>
<reference evidence="2 3" key="1">
    <citation type="submission" date="2013-10" db="EMBL/GenBank/DDBJ databases">
        <title>The Genome Sequence of Acinetobacter brisouii CIP 110357.</title>
        <authorList>
            <consortium name="The Broad Institute Genomics Platform"/>
            <consortium name="The Broad Institute Genome Sequencing Center for Infectious Disease"/>
            <person name="Cerqueira G."/>
            <person name="Feldgarden M."/>
            <person name="Courvalin P."/>
            <person name="Grillot-Courvalin C."/>
            <person name="Clermont D."/>
            <person name="Rocha E."/>
            <person name="Yoon E.-J."/>
            <person name="Nemec A."/>
            <person name="Young S.K."/>
            <person name="Zeng Q."/>
            <person name="Gargeya S."/>
            <person name="Fitzgerald M."/>
            <person name="Abouelleil A."/>
            <person name="Alvarado L."/>
            <person name="Berlin A.M."/>
            <person name="Chapman S.B."/>
            <person name="Gainer-Dewar J."/>
            <person name="Goldberg J."/>
            <person name="Gnerre S."/>
            <person name="Griggs A."/>
            <person name="Gujja S."/>
            <person name="Hansen M."/>
            <person name="Howarth C."/>
            <person name="Imamovic A."/>
            <person name="Ireland A."/>
            <person name="Larimer J."/>
            <person name="McCowan C."/>
            <person name="Murphy C."/>
            <person name="Pearson M."/>
            <person name="Poon T.W."/>
            <person name="Priest M."/>
            <person name="Roberts A."/>
            <person name="Saif S."/>
            <person name="Shea T."/>
            <person name="Sykes S."/>
            <person name="Wortman J."/>
            <person name="Nusbaum C."/>
            <person name="Birren B."/>
        </authorList>
    </citation>
    <scope>NUCLEOTIDE SEQUENCE [LARGE SCALE GENOMIC DNA]</scope>
    <source>
        <strain evidence="2 3">CIP 110357</strain>
    </source>
</reference>
<accession>V2VMZ5</accession>
<dbReference type="HOGENOM" id="CLU_217793_1_0_6"/>
<evidence type="ECO:0000256" key="1">
    <source>
        <dbReference type="SAM" id="Phobius"/>
    </source>
</evidence>
<keyword evidence="1" id="KW-0812">Transmembrane</keyword>
<comment type="caution">
    <text evidence="2">The sequence shown here is derived from an EMBL/GenBank/DDBJ whole genome shotgun (WGS) entry which is preliminary data.</text>
</comment>
<name>V2VMZ5_9GAMM</name>
<evidence type="ECO:0000313" key="2">
    <source>
        <dbReference type="EMBL" id="ESK49104.1"/>
    </source>
</evidence>
<evidence type="ECO:0000313" key="3">
    <source>
        <dbReference type="Proteomes" id="UP000018418"/>
    </source>
</evidence>
<keyword evidence="3" id="KW-1185">Reference proteome</keyword>